<dbReference type="RefSeq" id="XP_028472271.1">
    <property type="nucleotide sequence ID" value="XM_028619402.1"/>
</dbReference>
<evidence type="ECO:0000313" key="1">
    <source>
        <dbReference type="EMBL" id="RSH77124.1"/>
    </source>
</evidence>
<proteinExistence type="predicted"/>
<keyword evidence="2" id="KW-1185">Reference proteome</keyword>
<dbReference type="GeneID" id="39588297"/>
<dbReference type="AlphaFoldDB" id="A0A427XEI3"/>
<name>A0A427XEI3_9TREE</name>
<evidence type="ECO:0000313" key="2">
    <source>
        <dbReference type="Proteomes" id="UP000279236"/>
    </source>
</evidence>
<protein>
    <submittedName>
        <fullName evidence="1">Uncharacterized protein</fullName>
    </submittedName>
</protein>
<accession>A0A427XEI3</accession>
<organism evidence="1 2">
    <name type="scientific">Apiotrichum porosum</name>
    <dbReference type="NCBI Taxonomy" id="105984"/>
    <lineage>
        <taxon>Eukaryota</taxon>
        <taxon>Fungi</taxon>
        <taxon>Dikarya</taxon>
        <taxon>Basidiomycota</taxon>
        <taxon>Agaricomycotina</taxon>
        <taxon>Tremellomycetes</taxon>
        <taxon>Trichosporonales</taxon>
        <taxon>Trichosporonaceae</taxon>
        <taxon>Apiotrichum</taxon>
    </lineage>
</organism>
<dbReference type="Proteomes" id="UP000279236">
    <property type="component" value="Unassembled WGS sequence"/>
</dbReference>
<sequence>MVSTAVSSVLQHPGHDFIVERILADLDWRSILNAGMTCTNLSNIVMGSSRLQLPLRVAYYGLPSSYTDFDRPMFAADFPSLGYRLDRLVDLQHRWINLQPRNITILKNGDRSEIPTGGLLVKPKMGPDSAARANSADWINQSTDESDESDFKLFYGWIVKDAYGLGDDANPKGWMPSCKFTCDMWFQSLDASREDNVVVVSRTRIVDNVFQVTLRCYLLEPIGDLSWHDGAKINAIPHPEAVPIEFTETFRESTHHHDECHVQLGPGGSLKTDLGHPQSTRQWNWRTGQQMQAFYEVLDEGRDPAESALLGVGDMIVANTFGDRWEDEEGQYHINHDNRNVTISLLQSHAVTASPHAVKEVAPQFQFTKANCNKATGRVTGQLVFPPLQAADRAYVNPFIVDHAA</sequence>
<comment type="caution">
    <text evidence="1">The sequence shown here is derived from an EMBL/GenBank/DDBJ whole genome shotgun (WGS) entry which is preliminary data.</text>
</comment>
<gene>
    <name evidence="1" type="ORF">EHS24_003754</name>
</gene>
<reference evidence="1 2" key="1">
    <citation type="submission" date="2018-11" db="EMBL/GenBank/DDBJ databases">
        <title>Genome sequence of Apiotrichum porosum DSM 27194.</title>
        <authorList>
            <person name="Aliyu H."/>
            <person name="Gorte O."/>
            <person name="Ochsenreither K."/>
        </authorList>
    </citation>
    <scope>NUCLEOTIDE SEQUENCE [LARGE SCALE GENOMIC DNA]</scope>
    <source>
        <strain evidence="1 2">DSM 27194</strain>
    </source>
</reference>
<dbReference type="EMBL" id="RSCE01000018">
    <property type="protein sequence ID" value="RSH77124.1"/>
    <property type="molecule type" value="Genomic_DNA"/>
</dbReference>